<proteinExistence type="predicted"/>
<evidence type="ECO:0000313" key="2">
    <source>
        <dbReference type="Proteomes" id="UP000050465"/>
    </source>
</evidence>
<organism evidence="1 2">
    <name type="scientific">Phormidesmis priestleyi Ana</name>
    <dbReference type="NCBI Taxonomy" id="1666911"/>
    <lineage>
        <taxon>Bacteria</taxon>
        <taxon>Bacillati</taxon>
        <taxon>Cyanobacteriota</taxon>
        <taxon>Cyanophyceae</taxon>
        <taxon>Leptolyngbyales</taxon>
        <taxon>Leptolyngbyaceae</taxon>
        <taxon>Phormidesmis</taxon>
    </lineage>
</organism>
<dbReference type="STRING" id="1666911.HLUCCA11_24435"/>
<reference evidence="1 2" key="1">
    <citation type="submission" date="2015-09" db="EMBL/GenBank/DDBJ databases">
        <title>Identification and resolution of microdiversity through metagenomic sequencing of parallel consortia.</title>
        <authorList>
            <person name="Nelson W.C."/>
            <person name="Romine M.F."/>
            <person name="Lindemann S.R."/>
        </authorList>
    </citation>
    <scope>NUCLEOTIDE SEQUENCE [LARGE SCALE GENOMIC DNA]</scope>
    <source>
        <strain evidence="1">Ana</strain>
    </source>
</reference>
<dbReference type="EMBL" id="LJZR01000127">
    <property type="protein sequence ID" value="KPQ31093.1"/>
    <property type="molecule type" value="Genomic_DNA"/>
</dbReference>
<comment type="caution">
    <text evidence="1">The sequence shown here is derived from an EMBL/GenBank/DDBJ whole genome shotgun (WGS) entry which is preliminary data.</text>
</comment>
<gene>
    <name evidence="1" type="ORF">HLUCCA11_24435</name>
</gene>
<evidence type="ECO:0000313" key="1">
    <source>
        <dbReference type="EMBL" id="KPQ31093.1"/>
    </source>
</evidence>
<accession>A0A0P7ZNR0</accession>
<sequence>MSNEDTLRPEYPADLIRSGGRGKYASRYREGTNIVVIDPDLHKIFPDSEAVNRALRQYAEEHQISRPQC</sequence>
<dbReference type="AlphaFoldDB" id="A0A0P7ZNR0"/>
<protein>
    <submittedName>
        <fullName evidence="1">Uncharacterized protein</fullName>
    </submittedName>
</protein>
<dbReference type="Proteomes" id="UP000050465">
    <property type="component" value="Unassembled WGS sequence"/>
</dbReference>
<dbReference type="PATRIC" id="fig|1666911.3.peg.2114"/>
<name>A0A0P7ZNR0_9CYAN</name>